<feature type="transmembrane region" description="Helical" evidence="1">
    <location>
        <begin position="183"/>
        <end position="204"/>
    </location>
</feature>
<gene>
    <name evidence="2" type="ORF">ElyMa_005417500</name>
</gene>
<keyword evidence="1" id="KW-0812">Transmembrane</keyword>
<proteinExistence type="predicted"/>
<dbReference type="Proteomes" id="UP000762676">
    <property type="component" value="Unassembled WGS sequence"/>
</dbReference>
<feature type="transmembrane region" description="Helical" evidence="1">
    <location>
        <begin position="152"/>
        <end position="171"/>
    </location>
</feature>
<keyword evidence="1" id="KW-0472">Membrane</keyword>
<comment type="caution">
    <text evidence="2">The sequence shown here is derived from an EMBL/GenBank/DDBJ whole genome shotgun (WGS) entry which is preliminary data.</text>
</comment>
<feature type="transmembrane region" description="Helical" evidence="1">
    <location>
        <begin position="58"/>
        <end position="77"/>
    </location>
</feature>
<evidence type="ECO:0000313" key="2">
    <source>
        <dbReference type="EMBL" id="GFR60922.1"/>
    </source>
</evidence>
<sequence length="272" mass="30825">MSTFWGYMFEGCALFVLWIWWLINTYVSAIKCQSEDKEFTTRISYNSFPGTRLPVETFYKIAVSGVGVLATFFYEGVSFTDADGNYRKMATVISMSIYGIFLVHSVIELMVLIGAPLIHDCQYVTAALGFLWYALATYFRAQDFMHDAHVALMVKTFPLYPLMAIGVCLLVEMDSRGSFIAQMIRVTCLGLLATWNFNAAFILHKGSSFPGKEPSSWDMMDHRNTAFIGAAFGDHMCFHLIFLAVSYTITALVLRTRSGYNVRYEKIPGLRY</sequence>
<protein>
    <submittedName>
        <fullName evidence="2">Dermal papilla derived protein</fullName>
    </submittedName>
</protein>
<evidence type="ECO:0000256" key="1">
    <source>
        <dbReference type="SAM" id="Phobius"/>
    </source>
</evidence>
<dbReference type="PANTHER" id="PTHR16007">
    <property type="entry name" value="EPIDIDYMAL MEMBRANE PROTEIN E9-RELATED"/>
    <property type="match status" value="1"/>
</dbReference>
<organism evidence="2 3">
    <name type="scientific">Elysia marginata</name>
    <dbReference type="NCBI Taxonomy" id="1093978"/>
    <lineage>
        <taxon>Eukaryota</taxon>
        <taxon>Metazoa</taxon>
        <taxon>Spiralia</taxon>
        <taxon>Lophotrochozoa</taxon>
        <taxon>Mollusca</taxon>
        <taxon>Gastropoda</taxon>
        <taxon>Heterobranchia</taxon>
        <taxon>Euthyneura</taxon>
        <taxon>Panpulmonata</taxon>
        <taxon>Sacoglossa</taxon>
        <taxon>Placobranchoidea</taxon>
        <taxon>Plakobranchidae</taxon>
        <taxon>Elysia</taxon>
    </lineage>
</organism>
<keyword evidence="3" id="KW-1185">Reference proteome</keyword>
<feature type="transmembrane region" description="Helical" evidence="1">
    <location>
        <begin position="123"/>
        <end position="140"/>
    </location>
</feature>
<dbReference type="PANTHER" id="PTHR16007:SF15">
    <property type="entry name" value="TRANSMEMBRANE PROTEIN 45B"/>
    <property type="match status" value="1"/>
</dbReference>
<feature type="transmembrane region" description="Helical" evidence="1">
    <location>
        <begin position="6"/>
        <end position="27"/>
    </location>
</feature>
<dbReference type="AlphaFoldDB" id="A0AAV4EIM1"/>
<dbReference type="InterPro" id="IPR042127">
    <property type="entry name" value="TMEM45"/>
</dbReference>
<feature type="transmembrane region" description="Helical" evidence="1">
    <location>
        <begin position="224"/>
        <end position="254"/>
    </location>
</feature>
<evidence type="ECO:0000313" key="3">
    <source>
        <dbReference type="Proteomes" id="UP000762676"/>
    </source>
</evidence>
<dbReference type="EMBL" id="BMAT01010806">
    <property type="protein sequence ID" value="GFR60922.1"/>
    <property type="molecule type" value="Genomic_DNA"/>
</dbReference>
<accession>A0AAV4EIM1</accession>
<keyword evidence="1" id="KW-1133">Transmembrane helix</keyword>
<reference evidence="2 3" key="1">
    <citation type="journal article" date="2021" name="Elife">
        <title>Chloroplast acquisition without the gene transfer in kleptoplastic sea slugs, Plakobranchus ocellatus.</title>
        <authorList>
            <person name="Maeda T."/>
            <person name="Takahashi S."/>
            <person name="Yoshida T."/>
            <person name="Shimamura S."/>
            <person name="Takaki Y."/>
            <person name="Nagai Y."/>
            <person name="Toyoda A."/>
            <person name="Suzuki Y."/>
            <person name="Arimoto A."/>
            <person name="Ishii H."/>
            <person name="Satoh N."/>
            <person name="Nishiyama T."/>
            <person name="Hasebe M."/>
            <person name="Maruyama T."/>
            <person name="Minagawa J."/>
            <person name="Obokata J."/>
            <person name="Shigenobu S."/>
        </authorList>
    </citation>
    <scope>NUCLEOTIDE SEQUENCE [LARGE SCALE GENOMIC DNA]</scope>
</reference>
<feature type="transmembrane region" description="Helical" evidence="1">
    <location>
        <begin position="89"/>
        <end position="111"/>
    </location>
</feature>
<name>A0AAV4EIM1_9GAST</name>